<proteinExistence type="predicted"/>
<evidence type="ECO:0000313" key="2">
    <source>
        <dbReference type="Proteomes" id="UP000789366"/>
    </source>
</evidence>
<keyword evidence="2" id="KW-1185">Reference proteome</keyword>
<comment type="caution">
    <text evidence="1">The sequence shown here is derived from an EMBL/GenBank/DDBJ whole genome shotgun (WGS) entry which is preliminary data.</text>
</comment>
<reference evidence="1" key="1">
    <citation type="submission" date="2021-06" db="EMBL/GenBank/DDBJ databases">
        <authorList>
            <person name="Kallberg Y."/>
            <person name="Tangrot J."/>
            <person name="Rosling A."/>
        </authorList>
    </citation>
    <scope>NUCLEOTIDE SEQUENCE</scope>
    <source>
        <strain evidence="1">28 12/20/2015</strain>
    </source>
</reference>
<evidence type="ECO:0000313" key="1">
    <source>
        <dbReference type="EMBL" id="CAG8671825.1"/>
    </source>
</evidence>
<accession>A0ACA9NRX0</accession>
<protein>
    <submittedName>
        <fullName evidence="1">2193_t:CDS:1</fullName>
    </submittedName>
</protein>
<dbReference type="Proteomes" id="UP000789366">
    <property type="component" value="Unassembled WGS sequence"/>
</dbReference>
<organism evidence="1 2">
    <name type="scientific">Cetraspora pellucida</name>
    <dbReference type="NCBI Taxonomy" id="1433469"/>
    <lineage>
        <taxon>Eukaryota</taxon>
        <taxon>Fungi</taxon>
        <taxon>Fungi incertae sedis</taxon>
        <taxon>Mucoromycota</taxon>
        <taxon>Glomeromycotina</taxon>
        <taxon>Glomeromycetes</taxon>
        <taxon>Diversisporales</taxon>
        <taxon>Gigasporaceae</taxon>
        <taxon>Cetraspora</taxon>
    </lineage>
</organism>
<gene>
    <name evidence="1" type="ORF">SPELUC_LOCUS9702</name>
</gene>
<name>A0ACA9NRX0_9GLOM</name>
<dbReference type="EMBL" id="CAJVPW010016670">
    <property type="protein sequence ID" value="CAG8671825.1"/>
    <property type="molecule type" value="Genomic_DNA"/>
</dbReference>
<sequence length="135" mass="15478">MSNVLCPLCSNKRFKNLKGLYLHQNKIYKQKNHISPLFTDSSSIYCVLCPGKSYKNQQGLKRHEALIHSNYNIPRRDLIPQPPEAISEFKKAMSLFVGVFNDNIKRYSPSCEHYYCIFSGVGAYKILGQIFGDPN</sequence>